<protein>
    <submittedName>
        <fullName evidence="2">Uncharacterized protein</fullName>
    </submittedName>
</protein>
<dbReference type="EMBL" id="CAADFW010000017">
    <property type="protein sequence ID" value="VFK57371.1"/>
    <property type="molecule type" value="Genomic_DNA"/>
</dbReference>
<accession>A0A450ZUB4</accession>
<organism evidence="2">
    <name type="scientific">Candidatus Kentrum sp. TC</name>
    <dbReference type="NCBI Taxonomy" id="2126339"/>
    <lineage>
        <taxon>Bacteria</taxon>
        <taxon>Pseudomonadati</taxon>
        <taxon>Pseudomonadota</taxon>
        <taxon>Gammaproteobacteria</taxon>
        <taxon>Candidatus Kentrum</taxon>
    </lineage>
</organism>
<proteinExistence type="predicted"/>
<dbReference type="AlphaFoldDB" id="A0A450ZUB4"/>
<evidence type="ECO:0000313" key="2">
    <source>
        <dbReference type="EMBL" id="VFK57371.1"/>
    </source>
</evidence>
<evidence type="ECO:0000256" key="1">
    <source>
        <dbReference type="SAM" id="MobiDB-lite"/>
    </source>
</evidence>
<feature type="region of interest" description="Disordered" evidence="1">
    <location>
        <begin position="43"/>
        <end position="129"/>
    </location>
</feature>
<feature type="compositionally biased region" description="Basic and acidic residues" evidence="1">
    <location>
        <begin position="43"/>
        <end position="76"/>
    </location>
</feature>
<gene>
    <name evidence="2" type="ORF">BECKTC1821F_GA0114240_101714</name>
</gene>
<reference evidence="2" key="1">
    <citation type="submission" date="2019-02" db="EMBL/GenBank/DDBJ databases">
        <authorList>
            <person name="Gruber-Vodicka R. H."/>
            <person name="Seah K. B. B."/>
        </authorList>
    </citation>
    <scope>NUCLEOTIDE SEQUENCE</scope>
    <source>
        <strain evidence="2">BECK_BZ126</strain>
    </source>
</reference>
<name>A0A450ZUB4_9GAMM</name>
<feature type="compositionally biased region" description="Polar residues" evidence="1">
    <location>
        <begin position="78"/>
        <end position="91"/>
    </location>
</feature>
<sequence>MHRTTKILISAALISAMLIGIPLSPWGNEAEAGFFDKMRSAAERATDKAKQSMEKAKRSTKQTLERTERRRREIVDQAKQNSQRTFDQVKQSGREALNRTKQRSRRSLDDFRQRTEQMRKQASEKARQKQWQLERNREEALAQLRQQKALAARKIKKFVQKKNQDVSQIVNLLSSESRTVISRVKQRTDARTAEAVVFLMASKEKGERAMMRVAPILNKVDEFHRDPRIRKKAVTGILVAAAVGTATYQHRDDLKYLATNKTLETVKVPVNGEMRSLNQLYTDAVLQRAPYLRGSDIAEDPAKMLAYGMTSTAKDDLINHFPIVPDGRGGVTTISTATENVPGAKQALAVLQMEAAVEKMASNLAVESAASGQFGDHAQTFAVTYRNVDDSINARFE</sequence>
<feature type="compositionally biased region" description="Basic and acidic residues" evidence="1">
    <location>
        <begin position="106"/>
        <end position="129"/>
    </location>
</feature>